<gene>
    <name evidence="4" type="ORF">ILEXP_LOCUS1400</name>
</gene>
<reference evidence="4 5" key="1">
    <citation type="submission" date="2024-02" db="EMBL/GenBank/DDBJ databases">
        <authorList>
            <person name="Vignale AGUSTIN F."/>
            <person name="Sosa J E."/>
            <person name="Modenutti C."/>
        </authorList>
    </citation>
    <scope>NUCLEOTIDE SEQUENCE [LARGE SCALE GENOMIC DNA]</scope>
</reference>
<evidence type="ECO:0000256" key="3">
    <source>
        <dbReference type="RuleBase" id="RU003690"/>
    </source>
</evidence>
<accession>A0ABC8QQF3</accession>
<dbReference type="EMBL" id="CAUOFW020000447">
    <property type="protein sequence ID" value="CAK9134471.1"/>
    <property type="molecule type" value="Genomic_DNA"/>
</dbReference>
<dbReference type="PRINTS" id="PR00131">
    <property type="entry name" value="GLHYDRLASE1"/>
</dbReference>
<dbReference type="Gene3D" id="3.20.20.80">
    <property type="entry name" value="Glycosidases"/>
    <property type="match status" value="2"/>
</dbReference>
<evidence type="ECO:0000256" key="2">
    <source>
        <dbReference type="ARBA" id="ARBA00022801"/>
    </source>
</evidence>
<keyword evidence="2" id="KW-0378">Hydrolase</keyword>
<dbReference type="PANTHER" id="PTHR10353">
    <property type="entry name" value="GLYCOSYL HYDROLASE"/>
    <property type="match status" value="1"/>
</dbReference>
<dbReference type="InterPro" id="IPR033132">
    <property type="entry name" value="GH_1_N_CS"/>
</dbReference>
<dbReference type="SUPFAM" id="SSF51445">
    <property type="entry name" value="(Trans)glycosidases"/>
    <property type="match status" value="1"/>
</dbReference>
<dbReference type="InterPro" id="IPR001360">
    <property type="entry name" value="Glyco_hydro_1"/>
</dbReference>
<evidence type="ECO:0000256" key="1">
    <source>
        <dbReference type="ARBA" id="ARBA00010838"/>
    </source>
</evidence>
<dbReference type="AlphaFoldDB" id="A0ABC8QQF3"/>
<dbReference type="PROSITE" id="PS00653">
    <property type="entry name" value="GLYCOSYL_HYDROL_F1_2"/>
    <property type="match status" value="1"/>
</dbReference>
<dbReference type="Proteomes" id="UP001642360">
    <property type="component" value="Unassembled WGS sequence"/>
</dbReference>
<evidence type="ECO:0000313" key="5">
    <source>
        <dbReference type="Proteomes" id="UP001642360"/>
    </source>
</evidence>
<dbReference type="GO" id="GO:0016787">
    <property type="term" value="F:hydrolase activity"/>
    <property type="evidence" value="ECO:0007669"/>
    <property type="project" value="UniProtKB-KW"/>
</dbReference>
<dbReference type="Pfam" id="PF00232">
    <property type="entry name" value="Glyco_hydro_1"/>
    <property type="match status" value="1"/>
</dbReference>
<sequence>MEVHGDKGVSSKVSRWVFPQDFVFGTASSAYQYEGAAHEGGRGPSTWDHFTQRTPGKVKNGCNGNVAIDSYHRFKEDVGIMKKMGFDAYRFSISWPRILPGGKLSGGVNKEGIKYYNDLIDELLAKGKIGITLVSQWWEPLDEDNDQDVEAAFRAQDFMFGWFMEPLITGDYPAKMKKLVGCRLPEFSPEQSKLVKGSYDFLGLNYYTASYAFNVAPDPHKKTYSYSTDSHIEFTAERNGIPIGPKGGSDKLYGYPEGLSKLLLYIKKAYNKYGTLPPIYITENGYDEKDNSSLTLSEALVDQMRIDYHNDHLFYIQQAVKYPKESAIWFANFLRKVTQTKASNKPRLDQQRQEKE</sequence>
<comment type="similarity">
    <text evidence="1 3">Belongs to the glycosyl hydrolase 1 family.</text>
</comment>
<dbReference type="PANTHER" id="PTHR10353:SF327">
    <property type="entry name" value="GLYCOSIDE HYDROLASE FAMILY 1 PROTEIN"/>
    <property type="match status" value="1"/>
</dbReference>
<name>A0ABC8QQF3_9AQUA</name>
<organism evidence="4 5">
    <name type="scientific">Ilex paraguariensis</name>
    <name type="common">yerba mate</name>
    <dbReference type="NCBI Taxonomy" id="185542"/>
    <lineage>
        <taxon>Eukaryota</taxon>
        <taxon>Viridiplantae</taxon>
        <taxon>Streptophyta</taxon>
        <taxon>Embryophyta</taxon>
        <taxon>Tracheophyta</taxon>
        <taxon>Spermatophyta</taxon>
        <taxon>Magnoliopsida</taxon>
        <taxon>eudicotyledons</taxon>
        <taxon>Gunneridae</taxon>
        <taxon>Pentapetalae</taxon>
        <taxon>asterids</taxon>
        <taxon>campanulids</taxon>
        <taxon>Aquifoliales</taxon>
        <taxon>Aquifoliaceae</taxon>
        <taxon>Ilex</taxon>
    </lineage>
</organism>
<evidence type="ECO:0000313" key="4">
    <source>
        <dbReference type="EMBL" id="CAK9134471.1"/>
    </source>
</evidence>
<comment type="caution">
    <text evidence="4">The sequence shown here is derived from an EMBL/GenBank/DDBJ whole genome shotgun (WGS) entry which is preliminary data.</text>
</comment>
<protein>
    <submittedName>
        <fullName evidence="4">Uncharacterized protein</fullName>
    </submittedName>
</protein>
<keyword evidence="5" id="KW-1185">Reference proteome</keyword>
<proteinExistence type="inferred from homology"/>
<dbReference type="InterPro" id="IPR017853">
    <property type="entry name" value="GH"/>
</dbReference>